<keyword evidence="2" id="KW-1185">Reference proteome</keyword>
<organism evidence="1 2">
    <name type="scientific">Portunus trituberculatus</name>
    <name type="common">Swimming crab</name>
    <name type="synonym">Neptunus trituberculatus</name>
    <dbReference type="NCBI Taxonomy" id="210409"/>
    <lineage>
        <taxon>Eukaryota</taxon>
        <taxon>Metazoa</taxon>
        <taxon>Ecdysozoa</taxon>
        <taxon>Arthropoda</taxon>
        <taxon>Crustacea</taxon>
        <taxon>Multicrustacea</taxon>
        <taxon>Malacostraca</taxon>
        <taxon>Eumalacostraca</taxon>
        <taxon>Eucarida</taxon>
        <taxon>Decapoda</taxon>
        <taxon>Pleocyemata</taxon>
        <taxon>Brachyura</taxon>
        <taxon>Eubrachyura</taxon>
        <taxon>Portunoidea</taxon>
        <taxon>Portunidae</taxon>
        <taxon>Portuninae</taxon>
        <taxon>Portunus</taxon>
    </lineage>
</organism>
<dbReference type="EMBL" id="VSRR010001631">
    <property type="protein sequence ID" value="MPC26664.1"/>
    <property type="molecule type" value="Genomic_DNA"/>
</dbReference>
<name>A0A5B7E1G6_PORTR</name>
<evidence type="ECO:0000313" key="1">
    <source>
        <dbReference type="EMBL" id="MPC26664.1"/>
    </source>
</evidence>
<protein>
    <submittedName>
        <fullName evidence="1">Uncharacterized protein</fullName>
    </submittedName>
</protein>
<comment type="caution">
    <text evidence="1">The sequence shown here is derived from an EMBL/GenBank/DDBJ whole genome shotgun (WGS) entry which is preliminary data.</text>
</comment>
<evidence type="ECO:0000313" key="2">
    <source>
        <dbReference type="Proteomes" id="UP000324222"/>
    </source>
</evidence>
<accession>A0A5B7E1G6</accession>
<reference evidence="1 2" key="1">
    <citation type="submission" date="2019-05" db="EMBL/GenBank/DDBJ databases">
        <title>Another draft genome of Portunus trituberculatus and its Hox gene families provides insights of decapod evolution.</title>
        <authorList>
            <person name="Jeong J.-H."/>
            <person name="Song I."/>
            <person name="Kim S."/>
            <person name="Choi T."/>
            <person name="Kim D."/>
            <person name="Ryu S."/>
            <person name="Kim W."/>
        </authorList>
    </citation>
    <scope>NUCLEOTIDE SEQUENCE [LARGE SCALE GENOMIC DNA]</scope>
    <source>
        <tissue evidence="1">Muscle</tissue>
    </source>
</reference>
<proteinExistence type="predicted"/>
<dbReference type="Proteomes" id="UP000324222">
    <property type="component" value="Unassembled WGS sequence"/>
</dbReference>
<dbReference type="AlphaFoldDB" id="A0A5B7E1G6"/>
<sequence length="104" mass="11848">MNVVNQVLCSHSVRLAWVLRFSGQALQCHLTQSGTPPCSSLLSLCQRMSCASQSMRKVTSNQMNFLAEQRSRFTRCMRRRATSPVLSLKSTNLPCKKQKRVRLF</sequence>
<gene>
    <name evidence="1" type="ORF">E2C01_019811</name>
</gene>